<dbReference type="GeneID" id="43596560"/>
<feature type="compositionally biased region" description="Low complexity" evidence="1">
    <location>
        <begin position="683"/>
        <end position="694"/>
    </location>
</feature>
<feature type="compositionally biased region" description="Polar residues" evidence="1">
    <location>
        <begin position="111"/>
        <end position="123"/>
    </location>
</feature>
<dbReference type="GO" id="GO:0003779">
    <property type="term" value="F:actin binding"/>
    <property type="evidence" value="ECO:0007669"/>
    <property type="project" value="TreeGrafter"/>
</dbReference>
<evidence type="ECO:0000313" key="2">
    <source>
        <dbReference type="EMBL" id="RDL39371.1"/>
    </source>
</evidence>
<feature type="region of interest" description="Disordered" evidence="1">
    <location>
        <begin position="295"/>
        <end position="448"/>
    </location>
</feature>
<feature type="compositionally biased region" description="Polar residues" evidence="1">
    <location>
        <begin position="435"/>
        <end position="444"/>
    </location>
</feature>
<keyword evidence="3" id="KW-1185">Reference proteome</keyword>
<feature type="compositionally biased region" description="Polar residues" evidence="1">
    <location>
        <begin position="209"/>
        <end position="222"/>
    </location>
</feature>
<dbReference type="PANTHER" id="PTHR12751">
    <property type="entry name" value="PHOSPHATASE AND ACTIN REGULATOR PHACTR"/>
    <property type="match status" value="1"/>
</dbReference>
<evidence type="ECO:0008006" key="4">
    <source>
        <dbReference type="Google" id="ProtNLM"/>
    </source>
</evidence>
<feature type="region of interest" description="Disordered" evidence="1">
    <location>
        <begin position="96"/>
        <end position="222"/>
    </location>
</feature>
<feature type="compositionally biased region" description="Basic and acidic residues" evidence="1">
    <location>
        <begin position="193"/>
        <end position="206"/>
    </location>
</feature>
<feature type="compositionally biased region" description="Low complexity" evidence="1">
    <location>
        <begin position="516"/>
        <end position="530"/>
    </location>
</feature>
<feature type="region of interest" description="Disordered" evidence="1">
    <location>
        <begin position="241"/>
        <end position="261"/>
    </location>
</feature>
<dbReference type="Proteomes" id="UP000254866">
    <property type="component" value="Unassembled WGS sequence"/>
</dbReference>
<evidence type="ECO:0000256" key="1">
    <source>
        <dbReference type="SAM" id="MobiDB-lite"/>
    </source>
</evidence>
<dbReference type="EMBL" id="NPIC01000002">
    <property type="protein sequence ID" value="RDL39371.1"/>
    <property type="molecule type" value="Genomic_DNA"/>
</dbReference>
<feature type="compositionally biased region" description="Polar residues" evidence="1">
    <location>
        <begin position="166"/>
        <end position="190"/>
    </location>
</feature>
<gene>
    <name evidence="2" type="ORF">BP5553_03711</name>
</gene>
<evidence type="ECO:0000313" key="3">
    <source>
        <dbReference type="Proteomes" id="UP000254866"/>
    </source>
</evidence>
<feature type="region of interest" description="Disordered" evidence="1">
    <location>
        <begin position="514"/>
        <end position="549"/>
    </location>
</feature>
<feature type="compositionally biased region" description="Polar residues" evidence="1">
    <location>
        <begin position="748"/>
        <end position="761"/>
    </location>
</feature>
<feature type="compositionally biased region" description="Low complexity" evidence="1">
    <location>
        <begin position="375"/>
        <end position="396"/>
    </location>
</feature>
<feature type="compositionally biased region" description="Basic and acidic residues" evidence="1">
    <location>
        <begin position="531"/>
        <end position="540"/>
    </location>
</feature>
<proteinExistence type="predicted"/>
<name>A0A370TV18_9HELO</name>
<feature type="region of interest" description="Disordered" evidence="1">
    <location>
        <begin position="715"/>
        <end position="773"/>
    </location>
</feature>
<protein>
    <recommendedName>
        <fullName evidence="4">BNI4 Bud neck involved</fullName>
    </recommendedName>
</protein>
<dbReference type="OrthoDB" id="5563016at2759"/>
<dbReference type="PANTHER" id="PTHR12751:SF18">
    <property type="entry name" value="PHOSPHATASE AND ACTIN REGULATOR 1"/>
    <property type="match status" value="1"/>
</dbReference>
<feature type="compositionally biased region" description="Low complexity" evidence="1">
    <location>
        <begin position="131"/>
        <end position="150"/>
    </location>
</feature>
<accession>A0A370TV18</accession>
<sequence length="865" mass="91462">MAALVQSYPQQSSTVTMLQTRPSSASGILQTSAQSQSHQYPTNPSQMQRNSFHGMNNGTGMPNYRGHSAVAPIAPYAFTSTPSLAMPNQRPQLMPQFRSEQRASSAPIVPTIQQPESSSNPSRSRYPAAASISTTSSCSSSDLSSLSQKSGSKDDSAIVKTARIVSGTTRPHSTVISGSAVNLAPPQSSGKAAPDRYRRPNNRRVETAPGQQAGPQSSMASSSALPNVMQFYNTGVQKPAATSTQSSFNMPEFSSQKAGSLPTLGTAADDLQLNRPAVVDQAKRYRRRSIHTIDAGDFTHSIPPGLLPQASRQSSSANGRIDHQQHPLRSSPFAGARPVSSHGRNGSSDSVNSARSGRHSRPSSATKRDPGGSIAAGNPAPSPSEAAAAATPVLAATDQNSLKHDVPKLVNIPPRGSSSDAAKRIANPSPLSKPVTMNSESSAPASRDSFASAVNAALQQPSKPTYAQVANGANAGSPAAQKLAALNEKDGKKSKTSRLRRAFSFGSAAELRRGAAENSAANNVASASAAERSKFRKDQYQDEQEAEQARIAEQQEAAGIGSGIYSGQGNFFSGSTDNLSISSTASSASIMIRKMGKGMKKSTRSLVGLFRPKSIIGVPAADSLQQGSQAQVSMVTVEAEREKVNVNASPLDQVGGGTGYPRLERNSLDAANAGGLMPERLGSSSTENSASRRSIVGGEKERAEVLAAVKKGILKRTGTDSGNSSPVIKPHDQKTPNFQLPPIPHVNDSPSSSAPSTPNDEQQGHRRTGSVTLGGEDYFMSALRFRGESSSLPNSPQGTVKRNATFSPRIQFHDTWPSGEYDRRGEIATCNRLTPMLAQQIKEELNTFKMEMEVHENSKIYTHFF</sequence>
<reference evidence="2 3" key="1">
    <citation type="journal article" date="2018" name="IMA Fungus">
        <title>IMA Genome-F 9: Draft genome sequence of Annulohypoxylon stygium, Aspergillus mulundensis, Berkeleyomyces basicola (syn. Thielaviopsis basicola), Ceratocystis smalleyi, two Cercospora beticola strains, Coleophoma cylindrospora, Fusarium fracticaudum, Phialophora cf. hyalina, and Morchella septimelata.</title>
        <authorList>
            <person name="Wingfield B.D."/>
            <person name="Bills G.F."/>
            <person name="Dong Y."/>
            <person name="Huang W."/>
            <person name="Nel W.J."/>
            <person name="Swalarsk-Parry B.S."/>
            <person name="Vaghefi N."/>
            <person name="Wilken P.M."/>
            <person name="An Z."/>
            <person name="de Beer Z.W."/>
            <person name="De Vos L."/>
            <person name="Chen L."/>
            <person name="Duong T.A."/>
            <person name="Gao Y."/>
            <person name="Hammerbacher A."/>
            <person name="Kikkert J.R."/>
            <person name="Li Y."/>
            <person name="Li H."/>
            <person name="Li K."/>
            <person name="Li Q."/>
            <person name="Liu X."/>
            <person name="Ma X."/>
            <person name="Naidoo K."/>
            <person name="Pethybridge S.J."/>
            <person name="Sun J."/>
            <person name="Steenkamp E.T."/>
            <person name="van der Nest M.A."/>
            <person name="van Wyk S."/>
            <person name="Wingfield M.J."/>
            <person name="Xiong C."/>
            <person name="Yue Q."/>
            <person name="Zhang X."/>
        </authorList>
    </citation>
    <scope>NUCLEOTIDE SEQUENCE [LARGE SCALE GENOMIC DNA]</scope>
    <source>
        <strain evidence="2 3">BP 5553</strain>
    </source>
</reference>
<organism evidence="2 3">
    <name type="scientific">Venustampulla echinocandica</name>
    <dbReference type="NCBI Taxonomy" id="2656787"/>
    <lineage>
        <taxon>Eukaryota</taxon>
        <taxon>Fungi</taxon>
        <taxon>Dikarya</taxon>
        <taxon>Ascomycota</taxon>
        <taxon>Pezizomycotina</taxon>
        <taxon>Leotiomycetes</taxon>
        <taxon>Helotiales</taxon>
        <taxon>Pleuroascaceae</taxon>
        <taxon>Venustampulla</taxon>
    </lineage>
</organism>
<feature type="region of interest" description="Disordered" evidence="1">
    <location>
        <begin position="672"/>
        <end position="700"/>
    </location>
</feature>
<dbReference type="STRING" id="2656787.A0A370TV18"/>
<dbReference type="AlphaFoldDB" id="A0A370TV18"/>
<feature type="compositionally biased region" description="Polar residues" evidence="1">
    <location>
        <begin position="342"/>
        <end position="355"/>
    </location>
</feature>
<dbReference type="RefSeq" id="XP_031872027.1">
    <property type="nucleotide sequence ID" value="XM_032012334.1"/>
</dbReference>
<comment type="caution">
    <text evidence="2">The sequence shown here is derived from an EMBL/GenBank/DDBJ whole genome shotgun (WGS) entry which is preliminary data.</text>
</comment>
<feature type="compositionally biased region" description="Polar residues" evidence="1">
    <location>
        <begin position="241"/>
        <end position="258"/>
    </location>
</feature>
<dbReference type="GO" id="GO:0030036">
    <property type="term" value="P:actin cytoskeleton organization"/>
    <property type="evidence" value="ECO:0007669"/>
    <property type="project" value="TreeGrafter"/>
</dbReference>